<dbReference type="GO" id="GO:0005576">
    <property type="term" value="C:extracellular region"/>
    <property type="evidence" value="ECO:0007669"/>
    <property type="project" value="UniProtKB-SubCell"/>
</dbReference>
<dbReference type="AlphaFoldDB" id="A0A1I4AJB0"/>
<keyword evidence="4" id="KW-1185">Reference proteome</keyword>
<name>A0A1I4AJB0_9HYPH</name>
<dbReference type="Gene3D" id="2.60.40.10">
    <property type="entry name" value="Immunoglobulins"/>
    <property type="match status" value="1"/>
</dbReference>
<evidence type="ECO:0000256" key="1">
    <source>
        <dbReference type="ARBA" id="ARBA00004613"/>
    </source>
</evidence>
<dbReference type="Pfam" id="PF00353">
    <property type="entry name" value="HemolysinCabind"/>
    <property type="match status" value="6"/>
</dbReference>
<evidence type="ECO:0000313" key="4">
    <source>
        <dbReference type="Proteomes" id="UP000198804"/>
    </source>
</evidence>
<dbReference type="PROSITE" id="PS00330">
    <property type="entry name" value="HEMOLYSIN_CALCIUM"/>
    <property type="match status" value="2"/>
</dbReference>
<dbReference type="PANTHER" id="PTHR38340">
    <property type="entry name" value="S-LAYER PROTEIN"/>
    <property type="match status" value="1"/>
</dbReference>
<dbReference type="PANTHER" id="PTHR38340:SF1">
    <property type="entry name" value="S-LAYER PROTEIN"/>
    <property type="match status" value="1"/>
</dbReference>
<dbReference type="STRING" id="414703.SAMN04488125_102407"/>
<dbReference type="InterPro" id="IPR001343">
    <property type="entry name" value="Hemolysn_Ca-bd"/>
</dbReference>
<accession>A0A1I4AJB0</accession>
<proteinExistence type="predicted"/>
<dbReference type="InterPro" id="IPR010221">
    <property type="entry name" value="VCBS_dom"/>
</dbReference>
<dbReference type="PRINTS" id="PR00313">
    <property type="entry name" value="CABNDNGRPT"/>
</dbReference>
<comment type="subcellular location">
    <subcellularLocation>
        <location evidence="1">Secreted</location>
    </subcellularLocation>
</comment>
<reference evidence="4" key="1">
    <citation type="submission" date="2016-10" db="EMBL/GenBank/DDBJ databases">
        <authorList>
            <person name="Varghese N."/>
            <person name="Submissions S."/>
        </authorList>
    </citation>
    <scope>NUCLEOTIDE SEQUENCE [LARGE SCALE GENOMIC DNA]</scope>
    <source>
        <strain evidence="4">CGMCC 1.6474</strain>
    </source>
</reference>
<dbReference type="InterPro" id="IPR018511">
    <property type="entry name" value="Hemolysin-typ_Ca-bd_CS"/>
</dbReference>
<evidence type="ECO:0000256" key="2">
    <source>
        <dbReference type="ARBA" id="ARBA00022525"/>
    </source>
</evidence>
<evidence type="ECO:0000313" key="3">
    <source>
        <dbReference type="EMBL" id="SFK56067.1"/>
    </source>
</evidence>
<sequence>MLYAGTYTGTIHTYCADFNYSDPITFTISRSGVIDLPWSYQGKLSDGTIDGSGLISGLSITVQSLSLGSLRIDYAATSDGTHFSGSGSSINGIVSTITATRTVPTYEAASDYVVVTEDSGVPARGNLLDNDNDPLATVTTVAGKAVAATGTTVVVGTYGRLTIGADGAYSYALDNTHAAVNALKDGQSLSDFFSYQAGNAKGSDGSSLWITINGRTDPKVPVNGTSGNDTLLASPAAETFSGGKGSDTVSYARAKAGVAADLSAQTSNSGDAVDDTYVSIENLKGSAFADTLRGDAHANILDGSGGADWLVGGAGNDTYIVDNVGDTCSEYSSTGGVDLVVASVSYKLGRYYYSNLENLTLAGKAHIDGTGNELANTLHGNGGNNILDGDLGADKLYGGLGNDTYLVDNAGDRVFEKASEGKDTVRASVSYVLAAGQAIETLELAAGRTNFDLTGNGEANTLRDNAGDNRLDGGAGDDLLVSTGGRDVLIGGAGSNGAVIDRAGATIALSFVMKSVGAVTTLVGDGTTATGLAHVTLTGGTGNDTFVTLGGTDALNGGAGNDRLDSGAGNDRLDGGTGADSLVGGLGNDIYVVDDAGDRVFEARKGGTDTILTSTSYALAANQEIEALEVTGTARRTLVGNEFGQTLTGNANANVLDGKLGSDLLIGGRGGDTFVFSTALQASNVDRIADFAAEDTIRLGKSIVSALAPGELAESAFKNVSKGTVDADDRILYKQTTGELFYDADGSGQGAAVKFAVLDNKAALNHTDFLIL</sequence>
<organism evidence="3 4">
    <name type="scientific">Methylorubrum salsuginis</name>
    <dbReference type="NCBI Taxonomy" id="414703"/>
    <lineage>
        <taxon>Bacteria</taxon>
        <taxon>Pseudomonadati</taxon>
        <taxon>Pseudomonadota</taxon>
        <taxon>Alphaproteobacteria</taxon>
        <taxon>Hyphomicrobiales</taxon>
        <taxon>Methylobacteriaceae</taxon>
        <taxon>Methylorubrum</taxon>
    </lineage>
</organism>
<dbReference type="Gene3D" id="2.150.10.10">
    <property type="entry name" value="Serralysin-like metalloprotease, C-terminal"/>
    <property type="match status" value="5"/>
</dbReference>
<dbReference type="NCBIfam" id="TIGR01965">
    <property type="entry name" value="VCBS_repeat"/>
    <property type="match status" value="1"/>
</dbReference>
<dbReference type="InterPro" id="IPR011049">
    <property type="entry name" value="Serralysin-like_metalloprot_C"/>
</dbReference>
<gene>
    <name evidence="3" type="ORF">SAMN04488125_102407</name>
</gene>
<keyword evidence="2" id="KW-0964">Secreted</keyword>
<dbReference type="InterPro" id="IPR050557">
    <property type="entry name" value="RTX_toxin/Mannuronan_C5-epim"/>
</dbReference>
<dbReference type="GO" id="GO:0005509">
    <property type="term" value="F:calcium ion binding"/>
    <property type="evidence" value="ECO:0007669"/>
    <property type="project" value="InterPro"/>
</dbReference>
<dbReference type="Proteomes" id="UP000198804">
    <property type="component" value="Unassembled WGS sequence"/>
</dbReference>
<protein>
    <submittedName>
        <fullName evidence="3">VCBS repeat-containing protein</fullName>
    </submittedName>
</protein>
<dbReference type="EMBL" id="FOSV01000002">
    <property type="protein sequence ID" value="SFK56067.1"/>
    <property type="molecule type" value="Genomic_DNA"/>
</dbReference>
<dbReference type="SUPFAM" id="SSF51120">
    <property type="entry name" value="beta-Roll"/>
    <property type="match status" value="5"/>
</dbReference>
<dbReference type="InterPro" id="IPR013783">
    <property type="entry name" value="Ig-like_fold"/>
</dbReference>